<evidence type="ECO:0000313" key="7">
    <source>
        <dbReference type="Proteomes" id="UP001176940"/>
    </source>
</evidence>
<dbReference type="EMBL" id="CAUEEQ010048359">
    <property type="protein sequence ID" value="CAJ0959697.1"/>
    <property type="molecule type" value="Genomic_DNA"/>
</dbReference>
<keyword evidence="3" id="KW-0964">Secreted</keyword>
<organism evidence="6 7">
    <name type="scientific">Ranitomeya imitator</name>
    <name type="common">mimic poison frog</name>
    <dbReference type="NCBI Taxonomy" id="111125"/>
    <lineage>
        <taxon>Eukaryota</taxon>
        <taxon>Metazoa</taxon>
        <taxon>Chordata</taxon>
        <taxon>Craniata</taxon>
        <taxon>Vertebrata</taxon>
        <taxon>Euteleostomi</taxon>
        <taxon>Amphibia</taxon>
        <taxon>Batrachia</taxon>
        <taxon>Anura</taxon>
        <taxon>Neobatrachia</taxon>
        <taxon>Hyloidea</taxon>
        <taxon>Dendrobatidae</taxon>
        <taxon>Dendrobatinae</taxon>
        <taxon>Ranitomeya</taxon>
    </lineage>
</organism>
<accession>A0ABN9M5Z5</accession>
<evidence type="ECO:0000256" key="4">
    <source>
        <dbReference type="ARBA" id="ARBA00023157"/>
    </source>
</evidence>
<proteinExistence type="inferred from homology"/>
<dbReference type="Proteomes" id="UP001176940">
    <property type="component" value="Unassembled WGS sequence"/>
</dbReference>
<feature type="transmembrane region" description="Helical" evidence="5">
    <location>
        <begin position="134"/>
        <end position="156"/>
    </location>
</feature>
<evidence type="ECO:0000256" key="5">
    <source>
        <dbReference type="SAM" id="Phobius"/>
    </source>
</evidence>
<evidence type="ECO:0000256" key="3">
    <source>
        <dbReference type="ARBA" id="ARBA00022525"/>
    </source>
</evidence>
<comment type="subcellular location">
    <subcellularLocation>
        <location evidence="1">Secreted</location>
    </subcellularLocation>
</comment>
<dbReference type="InterPro" id="IPR008735">
    <property type="entry name" value="PSP94"/>
</dbReference>
<dbReference type="Pfam" id="PF05825">
    <property type="entry name" value="PSP94"/>
    <property type="match status" value="1"/>
</dbReference>
<dbReference type="Gene3D" id="2.10.70.10">
    <property type="entry name" value="Complement Module, domain 1"/>
    <property type="match status" value="1"/>
</dbReference>
<comment type="similarity">
    <text evidence="2">Belongs to the beta-microseminoprotein family.</text>
</comment>
<keyword evidence="5" id="KW-0812">Transmembrane</keyword>
<evidence type="ECO:0000256" key="1">
    <source>
        <dbReference type="ARBA" id="ARBA00004613"/>
    </source>
</evidence>
<gene>
    <name evidence="6" type="ORF">RIMI_LOCUS16949969</name>
</gene>
<keyword evidence="5" id="KW-1133">Transmembrane helix</keyword>
<keyword evidence="4" id="KW-1015">Disulfide bond</keyword>
<sequence length="274" mass="29881">MKVYGSPKNTDYTRTSSVTCEKYAALLQRKAVPSKTVKTPSHLATLQRYRQRSGSLQRRCLVAGELSHRPLSSDQRCRSGNTDRFETRGSAIISAKRPSSHPAHLLVRLFPDAVKIPCLCFINKNLDHTGPKHFFVIVFAAAICLTVCNAACFMGLPEFQGKPVNGCFFQGEVHPFSSNWVTKDCMQCSCGSNGMLSCCTMVNIGLLSAALRLVTRCLPWLPGDFGIVGRWRAVCVTALQRPNSDAAAIRIVVGIAAASLNVKGPLETGEYGKK</sequence>
<name>A0ABN9M5Z5_9NEOB</name>
<protein>
    <submittedName>
        <fullName evidence="6">Uncharacterized protein</fullName>
    </submittedName>
</protein>
<evidence type="ECO:0000256" key="2">
    <source>
        <dbReference type="ARBA" id="ARBA00010352"/>
    </source>
</evidence>
<keyword evidence="5" id="KW-0472">Membrane</keyword>
<keyword evidence="7" id="KW-1185">Reference proteome</keyword>
<comment type="caution">
    <text evidence="6">The sequence shown here is derived from an EMBL/GenBank/DDBJ whole genome shotgun (WGS) entry which is preliminary data.</text>
</comment>
<evidence type="ECO:0000313" key="6">
    <source>
        <dbReference type="EMBL" id="CAJ0959697.1"/>
    </source>
</evidence>
<reference evidence="6" key="1">
    <citation type="submission" date="2023-07" db="EMBL/GenBank/DDBJ databases">
        <authorList>
            <person name="Stuckert A."/>
        </authorList>
    </citation>
    <scope>NUCLEOTIDE SEQUENCE</scope>
</reference>